<organism evidence="1 2">
    <name type="scientific">Amaricoccus solimangrovi</name>
    <dbReference type="NCBI Taxonomy" id="2589815"/>
    <lineage>
        <taxon>Bacteria</taxon>
        <taxon>Pseudomonadati</taxon>
        <taxon>Pseudomonadota</taxon>
        <taxon>Alphaproteobacteria</taxon>
        <taxon>Rhodobacterales</taxon>
        <taxon>Paracoccaceae</taxon>
        <taxon>Amaricoccus</taxon>
    </lineage>
</organism>
<dbReference type="EMBL" id="VFRP01000002">
    <property type="protein sequence ID" value="TPE52940.1"/>
    <property type="molecule type" value="Genomic_DNA"/>
</dbReference>
<dbReference type="RefSeq" id="WP_140452561.1">
    <property type="nucleotide sequence ID" value="NZ_VFRP01000002.1"/>
</dbReference>
<protein>
    <submittedName>
        <fullName evidence="1">BrnA antitoxin family protein</fullName>
    </submittedName>
</protein>
<gene>
    <name evidence="1" type="ORF">FJM51_02620</name>
</gene>
<reference evidence="1 2" key="1">
    <citation type="submission" date="2019-06" db="EMBL/GenBank/DDBJ databases">
        <title>A novel bacterium of genus Amaricoccus, isolated from marine sediment.</title>
        <authorList>
            <person name="Huang H."/>
            <person name="Mo K."/>
            <person name="Hu Y."/>
        </authorList>
    </citation>
    <scope>NUCLEOTIDE SEQUENCE [LARGE SCALE GENOMIC DNA]</scope>
    <source>
        <strain evidence="1 2">HB172011</strain>
    </source>
</reference>
<name>A0A501WWX9_9RHOB</name>
<sequence>MTERGRARRAKGAPEKPDAEIRRDIEALEIWNAERRLKERGLPGAWNALGWDLPAGPAKTRMTLALDPEVLGWFEALGPDFAARINAVLRIYMLGVQSREIDVPEHFDWRGAPV</sequence>
<dbReference type="Proteomes" id="UP000319255">
    <property type="component" value="Unassembled WGS sequence"/>
</dbReference>
<evidence type="ECO:0000313" key="1">
    <source>
        <dbReference type="EMBL" id="TPE52940.1"/>
    </source>
</evidence>
<comment type="caution">
    <text evidence="1">The sequence shown here is derived from an EMBL/GenBank/DDBJ whole genome shotgun (WGS) entry which is preliminary data.</text>
</comment>
<dbReference type="InterPro" id="IPR025528">
    <property type="entry name" value="BrnA_antitoxin"/>
</dbReference>
<dbReference type="Pfam" id="PF14384">
    <property type="entry name" value="BrnA_antitoxin"/>
    <property type="match status" value="1"/>
</dbReference>
<dbReference type="OrthoDB" id="361944at2"/>
<evidence type="ECO:0000313" key="2">
    <source>
        <dbReference type="Proteomes" id="UP000319255"/>
    </source>
</evidence>
<accession>A0A501WWX9</accession>
<proteinExistence type="predicted"/>
<keyword evidence="2" id="KW-1185">Reference proteome</keyword>
<dbReference type="AlphaFoldDB" id="A0A501WWX9"/>